<keyword evidence="2 6" id="KW-0820">tRNA-binding</keyword>
<evidence type="ECO:0000256" key="1">
    <source>
        <dbReference type="ARBA" id="ARBA00008931"/>
    </source>
</evidence>
<proteinExistence type="inferred from homology"/>
<keyword evidence="3 6" id="KW-0689">Ribosomal protein</keyword>
<dbReference type="Proteomes" id="UP000231098">
    <property type="component" value="Unassembled WGS sequence"/>
</dbReference>
<evidence type="ECO:0000256" key="2">
    <source>
        <dbReference type="ARBA" id="ARBA00022555"/>
    </source>
</evidence>
<dbReference type="Pfam" id="PF00252">
    <property type="entry name" value="Ribosomal_L16"/>
    <property type="match status" value="1"/>
</dbReference>
<dbReference type="AlphaFoldDB" id="A0A2H0X8W7"/>
<keyword evidence="4 6" id="KW-0687">Ribonucleoprotein</keyword>
<evidence type="ECO:0000256" key="4">
    <source>
        <dbReference type="ARBA" id="ARBA00023274"/>
    </source>
</evidence>
<evidence type="ECO:0000256" key="7">
    <source>
        <dbReference type="RuleBase" id="RU004413"/>
    </source>
</evidence>
<evidence type="ECO:0000256" key="5">
    <source>
        <dbReference type="ARBA" id="ARBA00035198"/>
    </source>
</evidence>
<dbReference type="InterPro" id="IPR016180">
    <property type="entry name" value="Ribosomal_uL16_dom"/>
</dbReference>
<accession>A0A2H0X8W7</accession>
<dbReference type="PANTHER" id="PTHR12220:SF13">
    <property type="entry name" value="LARGE RIBOSOMAL SUBUNIT PROTEIN UL16M"/>
    <property type="match status" value="1"/>
</dbReference>
<evidence type="ECO:0000313" key="10">
    <source>
        <dbReference type="Proteomes" id="UP000231098"/>
    </source>
</evidence>
<gene>
    <name evidence="6" type="primary">rplP</name>
    <name evidence="9" type="ORF">COT51_03655</name>
</gene>
<dbReference type="SUPFAM" id="SSF54686">
    <property type="entry name" value="Ribosomal protein L16p/L10e"/>
    <property type="match status" value="1"/>
</dbReference>
<dbReference type="GO" id="GO:0005840">
    <property type="term" value="C:ribosome"/>
    <property type="evidence" value="ECO:0007669"/>
    <property type="project" value="UniProtKB-KW"/>
</dbReference>
<dbReference type="NCBIfam" id="TIGR01164">
    <property type="entry name" value="rplP_bact"/>
    <property type="match status" value="1"/>
</dbReference>
<dbReference type="InterPro" id="IPR047873">
    <property type="entry name" value="Ribosomal_uL16"/>
</dbReference>
<dbReference type="InterPro" id="IPR000114">
    <property type="entry name" value="Ribosomal_uL16_bact-type"/>
</dbReference>
<name>A0A2H0X8W7_UNCKA</name>
<dbReference type="EMBL" id="PEYV01000059">
    <property type="protein sequence ID" value="PIS21285.1"/>
    <property type="molecule type" value="Genomic_DNA"/>
</dbReference>
<dbReference type="InterPro" id="IPR036920">
    <property type="entry name" value="Ribosomal_uL16_sf"/>
</dbReference>
<dbReference type="GO" id="GO:0000049">
    <property type="term" value="F:tRNA binding"/>
    <property type="evidence" value="ECO:0007669"/>
    <property type="project" value="UniProtKB-KW"/>
</dbReference>
<evidence type="ECO:0000256" key="6">
    <source>
        <dbReference type="HAMAP-Rule" id="MF_01342"/>
    </source>
</evidence>
<dbReference type="InterPro" id="IPR020798">
    <property type="entry name" value="Ribosomal_uL16_CS"/>
</dbReference>
<dbReference type="PRINTS" id="PR00060">
    <property type="entry name" value="RIBOSOMALL16"/>
</dbReference>
<comment type="subunit">
    <text evidence="6 8">Part of the 50S ribosomal subunit.</text>
</comment>
<comment type="similarity">
    <text evidence="1 6 7">Belongs to the universal ribosomal protein uL16 family.</text>
</comment>
<dbReference type="CDD" id="cd01433">
    <property type="entry name" value="Ribosomal_L16_L10e"/>
    <property type="match status" value="1"/>
</dbReference>
<dbReference type="PROSITE" id="PS00586">
    <property type="entry name" value="RIBOSOMAL_L16_1"/>
    <property type="match status" value="1"/>
</dbReference>
<reference evidence="10" key="1">
    <citation type="submission" date="2017-09" db="EMBL/GenBank/DDBJ databases">
        <title>Depth-based differentiation of microbial function through sediment-hosted aquifers and enrichment of novel symbionts in the deep terrestrial subsurface.</title>
        <authorList>
            <person name="Probst A.J."/>
            <person name="Ladd B."/>
            <person name="Jarett J.K."/>
            <person name="Geller-Mcgrath D.E."/>
            <person name="Sieber C.M.K."/>
            <person name="Emerson J.B."/>
            <person name="Anantharaman K."/>
            <person name="Thomas B.C."/>
            <person name="Malmstrom R."/>
            <person name="Stieglmeier M."/>
            <person name="Klingl A."/>
            <person name="Woyke T."/>
            <person name="Ryan C.M."/>
            <person name="Banfield J.F."/>
        </authorList>
    </citation>
    <scope>NUCLEOTIDE SEQUENCE [LARGE SCALE GENOMIC DNA]</scope>
</reference>
<comment type="function">
    <text evidence="6 8">Binds 23S rRNA and is also seen to make contacts with the A and possibly P site tRNAs.</text>
</comment>
<evidence type="ECO:0000256" key="3">
    <source>
        <dbReference type="ARBA" id="ARBA00022980"/>
    </source>
</evidence>
<dbReference type="PANTHER" id="PTHR12220">
    <property type="entry name" value="50S/60S RIBOSOMAL PROTEIN L16"/>
    <property type="match status" value="1"/>
</dbReference>
<dbReference type="HAMAP" id="MF_01342">
    <property type="entry name" value="Ribosomal_uL16"/>
    <property type="match status" value="1"/>
</dbReference>
<dbReference type="Gene3D" id="3.90.1170.10">
    <property type="entry name" value="Ribosomal protein L10e/L16"/>
    <property type="match status" value="1"/>
</dbReference>
<comment type="caution">
    <text evidence="9">The sequence shown here is derived from an EMBL/GenBank/DDBJ whole genome shotgun (WGS) entry which is preliminary data.</text>
</comment>
<dbReference type="GO" id="GO:1990904">
    <property type="term" value="C:ribonucleoprotein complex"/>
    <property type="evidence" value="ECO:0007669"/>
    <property type="project" value="UniProtKB-KW"/>
</dbReference>
<keyword evidence="6 8" id="KW-0699">rRNA-binding</keyword>
<dbReference type="GO" id="GO:0019843">
    <property type="term" value="F:rRNA binding"/>
    <property type="evidence" value="ECO:0007669"/>
    <property type="project" value="UniProtKB-UniRule"/>
</dbReference>
<organism evidence="9 10">
    <name type="scientific">candidate division WWE3 bacterium CG08_land_8_20_14_0_20_41_15</name>
    <dbReference type="NCBI Taxonomy" id="1975086"/>
    <lineage>
        <taxon>Bacteria</taxon>
        <taxon>Katanobacteria</taxon>
    </lineage>
</organism>
<protein>
    <recommendedName>
        <fullName evidence="5 6">Large ribosomal subunit protein uL16</fullName>
    </recommendedName>
</protein>
<evidence type="ECO:0000313" key="9">
    <source>
        <dbReference type="EMBL" id="PIS21285.1"/>
    </source>
</evidence>
<dbReference type="GO" id="GO:0003735">
    <property type="term" value="F:structural constituent of ribosome"/>
    <property type="evidence" value="ECO:0007669"/>
    <property type="project" value="InterPro"/>
</dbReference>
<keyword evidence="6 8" id="KW-0694">RNA-binding</keyword>
<dbReference type="GO" id="GO:0006412">
    <property type="term" value="P:translation"/>
    <property type="evidence" value="ECO:0007669"/>
    <property type="project" value="UniProtKB-UniRule"/>
</dbReference>
<sequence>MLGPKRTKFRFRHKGRIAGKSPKGSSMEFGEYGLKAMQMGLLSATQIEAARKVIMHTTKRSGKLWIRVFPDKPMTLKGAGVRMGGGKGDFKNYSAVIRPGKLIFEIAGVSKEMACEALRKASIRLPIEARIIYPE</sequence>
<dbReference type="FunFam" id="3.90.1170.10:FF:000001">
    <property type="entry name" value="50S ribosomal protein L16"/>
    <property type="match status" value="1"/>
</dbReference>
<evidence type="ECO:0000256" key="8">
    <source>
        <dbReference type="RuleBase" id="RU004414"/>
    </source>
</evidence>